<name>A0A318RLH2_WILLI</name>
<dbReference type="AlphaFoldDB" id="A0A318RLH2"/>
<reference evidence="4 5" key="1">
    <citation type="submission" date="2018-06" db="EMBL/GenBank/DDBJ databases">
        <title>Genomic Encyclopedia of Type Strains, Phase IV (KMG-IV): sequencing the most valuable type-strain genomes for metagenomic binning, comparative biology and taxonomic classification.</title>
        <authorList>
            <person name="Goeker M."/>
        </authorList>
    </citation>
    <scope>NUCLEOTIDE SEQUENCE [LARGE SCALE GENOMIC DNA]</scope>
    <source>
        <strain evidence="4 5">DSM 45521</strain>
    </source>
</reference>
<dbReference type="EMBL" id="QJSP01000005">
    <property type="protein sequence ID" value="PYE17879.1"/>
    <property type="molecule type" value="Genomic_DNA"/>
</dbReference>
<feature type="domain" description="Xaa-Pro dipeptidyl-peptidase-like" evidence="3">
    <location>
        <begin position="18"/>
        <end position="189"/>
    </location>
</feature>
<dbReference type="InterPro" id="IPR029058">
    <property type="entry name" value="AB_hydrolase_fold"/>
</dbReference>
<comment type="caution">
    <text evidence="4">The sequence shown here is derived from an EMBL/GenBank/DDBJ whole genome shotgun (WGS) entry which is preliminary data.</text>
</comment>
<evidence type="ECO:0000259" key="3">
    <source>
        <dbReference type="Pfam" id="PF02129"/>
    </source>
</evidence>
<dbReference type="Gene3D" id="3.40.50.1820">
    <property type="entry name" value="alpha/beta hydrolase"/>
    <property type="match status" value="2"/>
</dbReference>
<dbReference type="GO" id="GO:0052689">
    <property type="term" value="F:carboxylic ester hydrolase activity"/>
    <property type="evidence" value="ECO:0007669"/>
    <property type="project" value="UniProtKB-ARBA"/>
</dbReference>
<organism evidence="4 5">
    <name type="scientific">Williamsia limnetica</name>
    <dbReference type="NCBI Taxonomy" id="882452"/>
    <lineage>
        <taxon>Bacteria</taxon>
        <taxon>Bacillati</taxon>
        <taxon>Actinomycetota</taxon>
        <taxon>Actinomycetes</taxon>
        <taxon>Mycobacteriales</taxon>
        <taxon>Nocardiaceae</taxon>
        <taxon>Williamsia</taxon>
    </lineage>
</organism>
<keyword evidence="5" id="KW-1185">Reference proteome</keyword>
<dbReference type="InterPro" id="IPR050261">
    <property type="entry name" value="FrsA_esterase"/>
</dbReference>
<evidence type="ECO:0000256" key="2">
    <source>
        <dbReference type="ARBA" id="ARBA00022801"/>
    </source>
</evidence>
<protein>
    <submittedName>
        <fullName evidence="4">Alpha-beta hydrolase superfamily lysophospholipase</fullName>
    </submittedName>
</protein>
<evidence type="ECO:0000256" key="1">
    <source>
        <dbReference type="ARBA" id="ARBA00008645"/>
    </source>
</evidence>
<dbReference type="Pfam" id="PF02129">
    <property type="entry name" value="Peptidase_S15"/>
    <property type="match status" value="1"/>
</dbReference>
<evidence type="ECO:0000313" key="5">
    <source>
        <dbReference type="Proteomes" id="UP000247591"/>
    </source>
</evidence>
<dbReference type="Proteomes" id="UP000247591">
    <property type="component" value="Unassembled WGS sequence"/>
</dbReference>
<gene>
    <name evidence="4" type="ORF">DFR67_10524</name>
</gene>
<dbReference type="PANTHER" id="PTHR22946:SF9">
    <property type="entry name" value="POLYKETIDE TRANSFERASE AF380"/>
    <property type="match status" value="1"/>
</dbReference>
<comment type="similarity">
    <text evidence="1">Belongs to the AB hydrolase superfamily.</text>
</comment>
<evidence type="ECO:0000313" key="4">
    <source>
        <dbReference type="EMBL" id="PYE17879.1"/>
    </source>
</evidence>
<dbReference type="RefSeq" id="WP_245937848.1">
    <property type="nucleotide sequence ID" value="NZ_QJSP01000005.1"/>
</dbReference>
<accession>A0A318RLH2</accession>
<keyword evidence="2 4" id="KW-0378">Hydrolase</keyword>
<proteinExistence type="inferred from homology"/>
<dbReference type="PANTHER" id="PTHR22946">
    <property type="entry name" value="DIENELACTONE HYDROLASE DOMAIN-CONTAINING PROTEIN-RELATED"/>
    <property type="match status" value="1"/>
</dbReference>
<sequence length="314" mass="33518">MSSGSEYAKTEEFFSSRGVRCAATVYRPSAPVGRVPVVVMAHGFAGTRGIRLPSYAESFAAAGYAVVLFDYRYFGDSEGEPRQLLDVRAQLDDWRAAIGFARSLQCVDGDRVVAWGTSFAGGHVLTLAGRGERLAAVIAQVPHVSGPAAVRATGLRQVLRLAPVGVADLVGAYFRRPPRYVAAVGDNNAVAALAAPGAMAGFERLIAESGLRRGDYPETVAARILVKIGLYSPARTARKIMCPALIQVATLDNIAPAVAAAKAAAKIPRSTLRRYECGHFDPYVDPDFPRVVADQLQFLTETVPVGARQVSQRD</sequence>
<dbReference type="InterPro" id="IPR000383">
    <property type="entry name" value="Xaa-Pro-like_dom"/>
</dbReference>
<dbReference type="SUPFAM" id="SSF53474">
    <property type="entry name" value="alpha/beta-Hydrolases"/>
    <property type="match status" value="1"/>
</dbReference>